<organism evidence="3 4">
    <name type="scientific">Morchella conica CCBAS932</name>
    <dbReference type="NCBI Taxonomy" id="1392247"/>
    <lineage>
        <taxon>Eukaryota</taxon>
        <taxon>Fungi</taxon>
        <taxon>Dikarya</taxon>
        <taxon>Ascomycota</taxon>
        <taxon>Pezizomycotina</taxon>
        <taxon>Pezizomycetes</taxon>
        <taxon>Pezizales</taxon>
        <taxon>Morchellaceae</taxon>
        <taxon>Morchella</taxon>
    </lineage>
</organism>
<dbReference type="AlphaFoldDB" id="A0A3N4KRH6"/>
<reference evidence="3 4" key="1">
    <citation type="journal article" date="2018" name="Nat. Ecol. Evol.">
        <title>Pezizomycetes genomes reveal the molecular basis of ectomycorrhizal truffle lifestyle.</title>
        <authorList>
            <person name="Murat C."/>
            <person name="Payen T."/>
            <person name="Noel B."/>
            <person name="Kuo A."/>
            <person name="Morin E."/>
            <person name="Chen J."/>
            <person name="Kohler A."/>
            <person name="Krizsan K."/>
            <person name="Balestrini R."/>
            <person name="Da Silva C."/>
            <person name="Montanini B."/>
            <person name="Hainaut M."/>
            <person name="Levati E."/>
            <person name="Barry K.W."/>
            <person name="Belfiori B."/>
            <person name="Cichocki N."/>
            <person name="Clum A."/>
            <person name="Dockter R.B."/>
            <person name="Fauchery L."/>
            <person name="Guy J."/>
            <person name="Iotti M."/>
            <person name="Le Tacon F."/>
            <person name="Lindquist E.A."/>
            <person name="Lipzen A."/>
            <person name="Malagnac F."/>
            <person name="Mello A."/>
            <person name="Molinier V."/>
            <person name="Miyauchi S."/>
            <person name="Poulain J."/>
            <person name="Riccioni C."/>
            <person name="Rubini A."/>
            <person name="Sitrit Y."/>
            <person name="Splivallo R."/>
            <person name="Traeger S."/>
            <person name="Wang M."/>
            <person name="Zifcakova L."/>
            <person name="Wipf D."/>
            <person name="Zambonelli A."/>
            <person name="Paolocci F."/>
            <person name="Nowrousian M."/>
            <person name="Ottonello S."/>
            <person name="Baldrian P."/>
            <person name="Spatafora J.W."/>
            <person name="Henrissat B."/>
            <person name="Nagy L.G."/>
            <person name="Aury J.M."/>
            <person name="Wincker P."/>
            <person name="Grigoriev I.V."/>
            <person name="Bonfante P."/>
            <person name="Martin F.M."/>
        </authorList>
    </citation>
    <scope>NUCLEOTIDE SEQUENCE [LARGE SCALE GENOMIC DNA]</scope>
    <source>
        <strain evidence="3 4">CCBAS932</strain>
    </source>
</reference>
<evidence type="ECO:0000259" key="2">
    <source>
        <dbReference type="Pfam" id="PF24883"/>
    </source>
</evidence>
<dbReference type="PANTHER" id="PTHR10039">
    <property type="entry name" value="AMELOGENIN"/>
    <property type="match status" value="1"/>
</dbReference>
<gene>
    <name evidence="3" type="ORF">P167DRAFT_143619</name>
</gene>
<dbReference type="InterPro" id="IPR056884">
    <property type="entry name" value="NPHP3-like_N"/>
</dbReference>
<accession>A0A3N4KRH6</accession>
<dbReference type="OrthoDB" id="195446at2759"/>
<dbReference type="PANTHER" id="PTHR10039:SF15">
    <property type="entry name" value="NACHT DOMAIN-CONTAINING PROTEIN"/>
    <property type="match status" value="1"/>
</dbReference>
<dbReference type="EMBL" id="ML119125">
    <property type="protein sequence ID" value="RPB13096.1"/>
    <property type="molecule type" value="Genomic_DNA"/>
</dbReference>
<name>A0A3N4KRH6_9PEZI</name>
<feature type="domain" description="Nephrocystin 3-like N-terminal" evidence="2">
    <location>
        <begin position="54"/>
        <end position="197"/>
    </location>
</feature>
<dbReference type="InterPro" id="IPR027417">
    <property type="entry name" value="P-loop_NTPase"/>
</dbReference>
<dbReference type="Gene3D" id="3.40.50.300">
    <property type="entry name" value="P-loop containing nucleotide triphosphate hydrolases"/>
    <property type="match status" value="1"/>
</dbReference>
<evidence type="ECO:0000313" key="3">
    <source>
        <dbReference type="EMBL" id="RPB13096.1"/>
    </source>
</evidence>
<sequence length="209" mass="24594">MESLKKEFVDIRRARQQEELSRIGEKRRRVLDGIYPPTTDRRHAEISGRRHKYTGKWFSRHLYFQAWVDKRLKSQILWGHGIPGAGRTFIASLVSDEFESRASVENYGVAYIYFNFKEQEQQHPIQALSSLIKQLLTQVKGSKLPAEAEKLYDEFISEKKQPPFQNLQQVLSSISQSFTRIFLVFDALDECDEEFNERSFFHSLMVLQK</sequence>
<evidence type="ECO:0000256" key="1">
    <source>
        <dbReference type="ARBA" id="ARBA00022737"/>
    </source>
</evidence>
<keyword evidence="1" id="KW-0677">Repeat</keyword>
<keyword evidence="4" id="KW-1185">Reference proteome</keyword>
<dbReference type="STRING" id="1392247.A0A3N4KRH6"/>
<dbReference type="Proteomes" id="UP000277580">
    <property type="component" value="Unassembled WGS sequence"/>
</dbReference>
<protein>
    <recommendedName>
        <fullName evidence="2">Nephrocystin 3-like N-terminal domain-containing protein</fullName>
    </recommendedName>
</protein>
<dbReference type="Pfam" id="PF24883">
    <property type="entry name" value="NPHP3_N"/>
    <property type="match status" value="1"/>
</dbReference>
<evidence type="ECO:0000313" key="4">
    <source>
        <dbReference type="Proteomes" id="UP000277580"/>
    </source>
</evidence>
<dbReference type="InParanoid" id="A0A3N4KRH6"/>
<proteinExistence type="predicted"/>